<dbReference type="Proteomes" id="UP000198318">
    <property type="component" value="Unassembled WGS sequence"/>
</dbReference>
<dbReference type="InterPro" id="IPR027417">
    <property type="entry name" value="P-loop_NTPase"/>
</dbReference>
<reference evidence="1 2" key="1">
    <citation type="submission" date="2017-06" db="EMBL/GenBank/DDBJ databases">
        <authorList>
            <person name="Kim H.J."/>
            <person name="Triplett B.A."/>
        </authorList>
    </citation>
    <scope>NUCLEOTIDE SEQUENCE [LARGE SCALE GENOMIC DNA]</scope>
    <source>
        <strain evidence="1 2">DSM 44715</strain>
    </source>
</reference>
<evidence type="ECO:0000313" key="1">
    <source>
        <dbReference type="EMBL" id="SNS11474.1"/>
    </source>
</evidence>
<dbReference type="Gene3D" id="3.40.50.300">
    <property type="entry name" value="P-loop containing nucleotide triphosphate hydrolases"/>
    <property type="match status" value="1"/>
</dbReference>
<dbReference type="RefSeq" id="WP_089323814.1">
    <property type="nucleotide sequence ID" value="NZ_FZOR01000001.1"/>
</dbReference>
<accession>A0A239BWN7</accession>
<protein>
    <submittedName>
        <fullName evidence="1">AAA domain-containing protein</fullName>
    </submittedName>
</protein>
<gene>
    <name evidence="1" type="ORF">SAMN05443665_100156</name>
</gene>
<dbReference type="AlphaFoldDB" id="A0A239BWN7"/>
<proteinExistence type="predicted"/>
<sequence>MRISYQGKTYRLIGPVHAGAELVGADVRGNYRAPVAPELRGELIRQGQLTQDDGTPITGRPAQRVRDRLLGTYDHLPQWGDRDRRDDAPRRMLISGLWPWGHIPVLGGNAKAGKTTLVADLAKALVLPGYRFLGHFDPVTELEYWNWEDDDDAEEPPPDRNRGRGVVLINAETPRDDMEAAVGPDRGWGSFTPDALRIAHLEDMGGASWFDVTDPEKYDRWAHELTACEECDGSDELPPFAVIVDGVTAILGGDMNRYGEWYAAFRRLLREIDVPNGLAVFHNTMSGGHPMGGVGSQTGADGLWRYSSGDSDDPASSRWFSVNPRLGGVPIRPTKVVLSEETGRPVLVDALPPNVSPELPVNPTEEDKEADEAAGKIMLYVTEHPGAHGAELTDNVDCGSKGMNLAGRTRAVNMELLVETKCGQNCRACAKAGLKPYYRRLHYWPSNYQPDDED</sequence>
<dbReference type="OrthoDB" id="5110836at2"/>
<dbReference type="CDD" id="cd01983">
    <property type="entry name" value="SIMIBI"/>
    <property type="match status" value="1"/>
</dbReference>
<dbReference type="EMBL" id="FZOR01000001">
    <property type="protein sequence ID" value="SNS11474.1"/>
    <property type="molecule type" value="Genomic_DNA"/>
</dbReference>
<dbReference type="SUPFAM" id="SSF52540">
    <property type="entry name" value="P-loop containing nucleoside triphosphate hydrolases"/>
    <property type="match status" value="1"/>
</dbReference>
<evidence type="ECO:0000313" key="2">
    <source>
        <dbReference type="Proteomes" id="UP000198318"/>
    </source>
</evidence>
<keyword evidence="2" id="KW-1185">Reference proteome</keyword>
<organism evidence="1 2">
    <name type="scientific">Actinomadura meyerae</name>
    <dbReference type="NCBI Taxonomy" id="240840"/>
    <lineage>
        <taxon>Bacteria</taxon>
        <taxon>Bacillati</taxon>
        <taxon>Actinomycetota</taxon>
        <taxon>Actinomycetes</taxon>
        <taxon>Streptosporangiales</taxon>
        <taxon>Thermomonosporaceae</taxon>
        <taxon>Actinomadura</taxon>
    </lineage>
</organism>
<dbReference type="Pfam" id="PF13481">
    <property type="entry name" value="AAA_25"/>
    <property type="match status" value="1"/>
</dbReference>
<name>A0A239BWN7_9ACTN</name>